<name>A0AAD7UBP8_9STRA</name>
<dbReference type="EMBL" id="JAQMWT010000398">
    <property type="protein sequence ID" value="KAJ8601865.1"/>
    <property type="molecule type" value="Genomic_DNA"/>
</dbReference>
<keyword evidence="3" id="KW-1185">Reference proteome</keyword>
<dbReference type="Pfam" id="PF01575">
    <property type="entry name" value="MaoC_dehydratas"/>
    <property type="match status" value="1"/>
</dbReference>
<protein>
    <recommendedName>
        <fullName evidence="1">MaoC-like domain-containing protein</fullName>
    </recommendedName>
</protein>
<comment type="caution">
    <text evidence="2">The sequence shown here is derived from an EMBL/GenBank/DDBJ whole genome shotgun (WGS) entry which is preliminary data.</text>
</comment>
<dbReference type="SUPFAM" id="SSF54637">
    <property type="entry name" value="Thioesterase/thiol ester dehydrase-isomerase"/>
    <property type="match status" value="1"/>
</dbReference>
<sequence>MWRAARRRFSTATKFASLDALRARVGEELGWSKWIAMNAARVEGFADATNDHQWIHVDPERARREGPFGGAVAHGFLSLSLVA</sequence>
<dbReference type="PANTHER" id="PTHR42993">
    <property type="entry name" value="MAOC-LIKE DEHYDRATASE DOMAIN-CONTAINING PROTEIN"/>
    <property type="match status" value="1"/>
</dbReference>
<evidence type="ECO:0000313" key="2">
    <source>
        <dbReference type="EMBL" id="KAJ8601865.1"/>
    </source>
</evidence>
<reference evidence="2" key="1">
    <citation type="submission" date="2023-01" db="EMBL/GenBank/DDBJ databases">
        <title>Metagenome sequencing of chrysophaentin producing Chrysophaeum taylorii.</title>
        <authorList>
            <person name="Davison J."/>
            <person name="Bewley C."/>
        </authorList>
    </citation>
    <scope>NUCLEOTIDE SEQUENCE</scope>
    <source>
        <strain evidence="2">NIES-1699</strain>
    </source>
</reference>
<proteinExistence type="predicted"/>
<evidence type="ECO:0000313" key="3">
    <source>
        <dbReference type="Proteomes" id="UP001230188"/>
    </source>
</evidence>
<organism evidence="2 3">
    <name type="scientific">Chrysophaeum taylorii</name>
    <dbReference type="NCBI Taxonomy" id="2483200"/>
    <lineage>
        <taxon>Eukaryota</taxon>
        <taxon>Sar</taxon>
        <taxon>Stramenopiles</taxon>
        <taxon>Ochrophyta</taxon>
        <taxon>Pelagophyceae</taxon>
        <taxon>Pelagomonadales</taxon>
        <taxon>Pelagomonadaceae</taxon>
        <taxon>Chrysophaeum</taxon>
    </lineage>
</organism>
<dbReference type="Gene3D" id="3.10.129.10">
    <property type="entry name" value="Hotdog Thioesterase"/>
    <property type="match status" value="1"/>
</dbReference>
<dbReference type="Proteomes" id="UP001230188">
    <property type="component" value="Unassembled WGS sequence"/>
</dbReference>
<gene>
    <name evidence="2" type="ORF">CTAYLR_002677</name>
</gene>
<dbReference type="InterPro" id="IPR002539">
    <property type="entry name" value="MaoC-like_dom"/>
</dbReference>
<dbReference type="PANTHER" id="PTHR42993:SF1">
    <property type="entry name" value="MAOC-LIKE DEHYDRATASE DOMAIN-CONTAINING PROTEIN"/>
    <property type="match status" value="1"/>
</dbReference>
<dbReference type="InterPro" id="IPR029069">
    <property type="entry name" value="HotDog_dom_sf"/>
</dbReference>
<accession>A0AAD7UBP8</accession>
<dbReference type="AlphaFoldDB" id="A0AAD7UBP8"/>
<evidence type="ECO:0000259" key="1">
    <source>
        <dbReference type="Pfam" id="PF01575"/>
    </source>
</evidence>
<feature type="domain" description="MaoC-like" evidence="1">
    <location>
        <begin position="24"/>
        <end position="83"/>
    </location>
</feature>